<keyword evidence="4" id="KW-0479">Metal-binding</keyword>
<evidence type="ECO:0000256" key="6">
    <source>
        <dbReference type="ARBA" id="ARBA00023004"/>
    </source>
</evidence>
<keyword evidence="2" id="KW-0575">Peroxidase</keyword>
<dbReference type="PRINTS" id="PR00067">
    <property type="entry name" value="CATALASE"/>
</dbReference>
<keyword evidence="5" id="KW-0560">Oxidoreductase</keyword>
<keyword evidence="10" id="KW-1185">Reference proteome</keyword>
<dbReference type="InterPro" id="IPR020835">
    <property type="entry name" value="Catalase_sf"/>
</dbReference>
<feature type="domain" description="Catalase core" evidence="8">
    <location>
        <begin position="67"/>
        <end position="478"/>
    </location>
</feature>
<keyword evidence="3" id="KW-0349">Heme</keyword>
<dbReference type="InterPro" id="IPR024708">
    <property type="entry name" value="Catalase_AS"/>
</dbReference>
<evidence type="ECO:0000256" key="4">
    <source>
        <dbReference type="ARBA" id="ARBA00022723"/>
    </source>
</evidence>
<dbReference type="Gene3D" id="2.40.180.10">
    <property type="entry name" value="Catalase core domain"/>
    <property type="match status" value="1"/>
</dbReference>
<dbReference type="InterPro" id="IPR010582">
    <property type="entry name" value="Catalase_immune_responsive"/>
</dbReference>
<keyword evidence="7" id="KW-0376">Hydrogen peroxide</keyword>
<evidence type="ECO:0000313" key="9">
    <source>
        <dbReference type="EMBL" id="CAF9906112.1"/>
    </source>
</evidence>
<dbReference type="EMBL" id="CAJPDT010000002">
    <property type="protein sequence ID" value="CAF9906112.1"/>
    <property type="molecule type" value="Genomic_DNA"/>
</dbReference>
<dbReference type="GO" id="GO:0004096">
    <property type="term" value="F:catalase activity"/>
    <property type="evidence" value="ECO:0007669"/>
    <property type="project" value="UniProtKB-EC"/>
</dbReference>
<dbReference type="Pfam" id="PF06628">
    <property type="entry name" value="Catalase-rel"/>
    <property type="match status" value="1"/>
</dbReference>
<protein>
    <recommendedName>
        <fullName evidence="8">Catalase core domain-containing protein</fullName>
    </recommendedName>
</protein>
<dbReference type="GO" id="GO:0042744">
    <property type="term" value="P:hydrogen peroxide catabolic process"/>
    <property type="evidence" value="ECO:0007669"/>
    <property type="project" value="UniProtKB-KW"/>
</dbReference>
<dbReference type="AlphaFoldDB" id="A0A8H3HX63"/>
<evidence type="ECO:0000256" key="5">
    <source>
        <dbReference type="ARBA" id="ARBA00023002"/>
    </source>
</evidence>
<dbReference type="GO" id="GO:0042542">
    <property type="term" value="P:response to hydrogen peroxide"/>
    <property type="evidence" value="ECO:0007669"/>
    <property type="project" value="TreeGrafter"/>
</dbReference>
<reference evidence="9" key="1">
    <citation type="submission" date="2021-03" db="EMBL/GenBank/DDBJ databases">
        <authorList>
            <person name="Tagirdzhanova G."/>
        </authorList>
    </citation>
    <scope>NUCLEOTIDE SEQUENCE</scope>
</reference>
<dbReference type="GO" id="GO:0020037">
    <property type="term" value="F:heme binding"/>
    <property type="evidence" value="ECO:0007669"/>
    <property type="project" value="InterPro"/>
</dbReference>
<accession>A0A8H3HX63</accession>
<dbReference type="PANTHER" id="PTHR11465:SF13">
    <property type="entry name" value="CATALASE (EUROFUNG)"/>
    <property type="match status" value="1"/>
</dbReference>
<dbReference type="PROSITE" id="PS51402">
    <property type="entry name" value="CATALASE_3"/>
    <property type="match status" value="1"/>
</dbReference>
<comment type="similarity">
    <text evidence="1">Belongs to the catalase family.</text>
</comment>
<dbReference type="PROSITE" id="PS00438">
    <property type="entry name" value="CATALASE_2"/>
    <property type="match status" value="1"/>
</dbReference>
<evidence type="ECO:0000256" key="2">
    <source>
        <dbReference type="ARBA" id="ARBA00022559"/>
    </source>
</evidence>
<sequence length="613" mass="69135">MANAGGSNPFQHPLAATASAIGAAGGDPRGNKMSLFMSANEGPSEIAAKISGVNTGGKREDDSAYFTNNEGIPWPDPYVLSMPQSTAPHSDDMVAKSFLLFRAHSKTVGGLPLVSDTFLLQHQQTFNRSKNLERMVHPCGSGAFGHFECTKDMSNLTKAIFLQSAGQKTPIFIRFSTVTLGREFPDSARNPRGFAIKFYTGEGNYDIVGLNWPIFFCRDPIQGPDVIRSQSRNPRNFLLDYDATFDLLACTPEGNHAGLMFFSDHGTPDGWIHEHGYGCHTFKWVNKEGKFVYIKYHFLVETGQKQLTEPEAIRISGEDPDYSKKQLWDAIEEGKEIVWKAHVQIMEPDEADANKLGFDPFDVTKVWPRSQFPMHEFGRLVLNKNPENYHRDVEQAAFSPGSMVPGIEDSPDPLLQFRMFFYRDAQYHRIGVNLHQVPVNCPLMAGNYSSLNFDGAMRTDANHAGNKQYVPNSFKHAFRPDTAEAPYTVSDNVVSRKSHYAHEGKKSEYAQATELYRRVMTDTAREHTHQNTAKMISRVTYPIIQKKYLAQIYNIAPEYPKAVYDLMSKKEFDFSEVEEMSKSAHEFYKEAKFRPGENDRLVGYAPPTSIYNM</sequence>
<evidence type="ECO:0000256" key="1">
    <source>
        <dbReference type="ARBA" id="ARBA00005329"/>
    </source>
</evidence>
<dbReference type="SMART" id="SM01060">
    <property type="entry name" value="Catalase"/>
    <property type="match status" value="1"/>
</dbReference>
<dbReference type="Proteomes" id="UP000664534">
    <property type="component" value="Unassembled WGS sequence"/>
</dbReference>
<dbReference type="Pfam" id="PF00199">
    <property type="entry name" value="Catalase"/>
    <property type="match status" value="1"/>
</dbReference>
<dbReference type="SUPFAM" id="SSF56634">
    <property type="entry name" value="Heme-dependent catalase-like"/>
    <property type="match status" value="1"/>
</dbReference>
<evidence type="ECO:0000313" key="10">
    <source>
        <dbReference type="Proteomes" id="UP000664534"/>
    </source>
</evidence>
<dbReference type="GO" id="GO:0005739">
    <property type="term" value="C:mitochondrion"/>
    <property type="evidence" value="ECO:0007669"/>
    <property type="project" value="TreeGrafter"/>
</dbReference>
<dbReference type="GO" id="GO:0005777">
    <property type="term" value="C:peroxisome"/>
    <property type="evidence" value="ECO:0007669"/>
    <property type="project" value="TreeGrafter"/>
</dbReference>
<evidence type="ECO:0000256" key="7">
    <source>
        <dbReference type="ARBA" id="ARBA00023324"/>
    </source>
</evidence>
<proteinExistence type="inferred from homology"/>
<evidence type="ECO:0000256" key="3">
    <source>
        <dbReference type="ARBA" id="ARBA00022617"/>
    </source>
</evidence>
<name>A0A8H3HX63_9LECA</name>
<keyword evidence="6" id="KW-0408">Iron</keyword>
<dbReference type="OrthoDB" id="6880011at2759"/>
<dbReference type="PANTHER" id="PTHR11465">
    <property type="entry name" value="CATALASE"/>
    <property type="match status" value="1"/>
</dbReference>
<comment type="caution">
    <text evidence="9">The sequence shown here is derived from an EMBL/GenBank/DDBJ whole genome shotgun (WGS) entry which is preliminary data.</text>
</comment>
<gene>
    <name evidence="9" type="ORF">IMSHALPRED_004084</name>
</gene>
<dbReference type="InterPro" id="IPR018028">
    <property type="entry name" value="Catalase"/>
</dbReference>
<dbReference type="InterPro" id="IPR011614">
    <property type="entry name" value="Catalase_core"/>
</dbReference>
<organism evidence="9 10">
    <name type="scientific">Imshaugia aleurites</name>
    <dbReference type="NCBI Taxonomy" id="172621"/>
    <lineage>
        <taxon>Eukaryota</taxon>
        <taxon>Fungi</taxon>
        <taxon>Dikarya</taxon>
        <taxon>Ascomycota</taxon>
        <taxon>Pezizomycotina</taxon>
        <taxon>Lecanoromycetes</taxon>
        <taxon>OSLEUM clade</taxon>
        <taxon>Lecanoromycetidae</taxon>
        <taxon>Lecanorales</taxon>
        <taxon>Lecanorineae</taxon>
        <taxon>Parmeliaceae</taxon>
        <taxon>Imshaugia</taxon>
    </lineage>
</organism>
<evidence type="ECO:0000259" key="8">
    <source>
        <dbReference type="SMART" id="SM01060"/>
    </source>
</evidence>
<dbReference type="GO" id="GO:0046872">
    <property type="term" value="F:metal ion binding"/>
    <property type="evidence" value="ECO:0007669"/>
    <property type="project" value="UniProtKB-KW"/>
</dbReference>